<reference evidence="3 4" key="1">
    <citation type="submission" date="2024-02" db="EMBL/GenBank/DDBJ databases">
        <authorList>
            <person name="Vignale AGUSTIN F."/>
            <person name="Sosa J E."/>
            <person name="Modenutti C."/>
        </authorList>
    </citation>
    <scope>NUCLEOTIDE SEQUENCE [LARGE SCALE GENOMIC DNA]</scope>
</reference>
<dbReference type="Pfam" id="PF07498">
    <property type="entry name" value="Rho_N"/>
    <property type="match status" value="1"/>
</dbReference>
<feature type="compositionally biased region" description="Polar residues" evidence="1">
    <location>
        <begin position="109"/>
        <end position="132"/>
    </location>
</feature>
<feature type="compositionally biased region" description="Basic and acidic residues" evidence="1">
    <location>
        <begin position="278"/>
        <end position="296"/>
    </location>
</feature>
<dbReference type="Gene3D" id="1.10.720.10">
    <property type="match status" value="1"/>
</dbReference>
<feature type="region of interest" description="Disordered" evidence="1">
    <location>
        <begin position="60"/>
        <end position="134"/>
    </location>
</feature>
<evidence type="ECO:0000313" key="3">
    <source>
        <dbReference type="EMBL" id="CAK9169992.1"/>
    </source>
</evidence>
<feature type="compositionally biased region" description="Basic and acidic residues" evidence="1">
    <location>
        <begin position="156"/>
        <end position="173"/>
    </location>
</feature>
<feature type="region of interest" description="Disordered" evidence="1">
    <location>
        <begin position="182"/>
        <end position="343"/>
    </location>
</feature>
<name>A0ABC8TPM4_9AQUA</name>
<feature type="compositionally biased region" description="Low complexity" evidence="1">
    <location>
        <begin position="60"/>
        <end position="71"/>
    </location>
</feature>
<feature type="compositionally biased region" description="Polar residues" evidence="1">
    <location>
        <begin position="266"/>
        <end position="276"/>
    </location>
</feature>
<dbReference type="EMBL" id="CAUOFW020005414">
    <property type="protein sequence ID" value="CAK9169992.1"/>
    <property type="molecule type" value="Genomic_DNA"/>
</dbReference>
<proteinExistence type="predicted"/>
<dbReference type="PANTHER" id="PTHR34449:SF5">
    <property type="entry name" value="ATP BINDING _ ATPASE"/>
    <property type="match status" value="1"/>
</dbReference>
<evidence type="ECO:0000256" key="1">
    <source>
        <dbReference type="SAM" id="MobiDB-lite"/>
    </source>
</evidence>
<dbReference type="PANTHER" id="PTHR34449">
    <property type="entry name" value="RHO TERMINATION FACTOR"/>
    <property type="match status" value="1"/>
</dbReference>
<comment type="caution">
    <text evidence="3">The sequence shown here is derived from an EMBL/GenBank/DDBJ whole genome shotgun (WGS) entry which is preliminary data.</text>
</comment>
<gene>
    <name evidence="3" type="ORF">ILEXP_LOCUS39483</name>
</gene>
<organism evidence="3 4">
    <name type="scientific">Ilex paraguariensis</name>
    <name type="common">yerba mate</name>
    <dbReference type="NCBI Taxonomy" id="185542"/>
    <lineage>
        <taxon>Eukaryota</taxon>
        <taxon>Viridiplantae</taxon>
        <taxon>Streptophyta</taxon>
        <taxon>Embryophyta</taxon>
        <taxon>Tracheophyta</taxon>
        <taxon>Spermatophyta</taxon>
        <taxon>Magnoliopsida</taxon>
        <taxon>eudicotyledons</taxon>
        <taxon>Gunneridae</taxon>
        <taxon>Pentapetalae</taxon>
        <taxon>asterids</taxon>
        <taxon>campanulids</taxon>
        <taxon>Aquifoliales</taxon>
        <taxon>Aquifoliaceae</taxon>
        <taxon>Ilex</taxon>
    </lineage>
</organism>
<feature type="compositionally biased region" description="Acidic residues" evidence="1">
    <location>
        <begin position="318"/>
        <end position="343"/>
    </location>
</feature>
<dbReference type="Proteomes" id="UP001642360">
    <property type="component" value="Unassembled WGS sequence"/>
</dbReference>
<evidence type="ECO:0000259" key="2">
    <source>
        <dbReference type="SMART" id="SM00959"/>
    </source>
</evidence>
<feature type="compositionally biased region" description="Basic residues" evidence="1">
    <location>
        <begin position="182"/>
        <end position="192"/>
    </location>
</feature>
<feature type="domain" description="Rho termination factor-like N-terminal" evidence="2">
    <location>
        <begin position="351"/>
        <end position="387"/>
    </location>
</feature>
<dbReference type="AlphaFoldDB" id="A0ABC8TPM4"/>
<feature type="region of interest" description="Disordered" evidence="1">
    <location>
        <begin position="156"/>
        <end position="175"/>
    </location>
</feature>
<dbReference type="SMART" id="SM00959">
    <property type="entry name" value="Rho_N"/>
    <property type="match status" value="1"/>
</dbReference>
<sequence>MSQAIHLISRNVPGYVPSDGTCLPCSGVSGRAVNVSPCSSRGDYKTFSLVKNVTLKCDSKSNSSVCNASSSNHRRNQDFSRQNKHGFSRSWNRQNEERDGYENVEESEVFSSKNGPLFSGSGSPKFQATSSPGPREMEIVELFRKVQAELRERAAIKEEKKIEDSRSQSRESETVDSLLKLLRKHSVQRGKRSSNSSSNRDFILDQPEQNGPFSEEKSTSIFDSNNAAKHDAWHNEGALSRPKSNFQRRSPIPQMKFQPSYPDKGTVNSVSETNINGRRKETSPKPDYDHEPKLMVEPEPEPEPEPEHDPEPIFSDGDVFDEMSENEISDIEEEDSDDVETEEQNLVQLKDLSGMKLAELRALAKSRGLKGFSKLKKRELLELLTGG</sequence>
<evidence type="ECO:0000313" key="4">
    <source>
        <dbReference type="Proteomes" id="UP001642360"/>
    </source>
</evidence>
<accession>A0ABC8TPM4</accession>
<keyword evidence="4" id="KW-1185">Reference proteome</keyword>
<protein>
    <recommendedName>
        <fullName evidence="2">Rho termination factor-like N-terminal domain-containing protein</fullName>
    </recommendedName>
</protein>
<dbReference type="InterPro" id="IPR011112">
    <property type="entry name" value="Rho-like_N"/>
</dbReference>